<name>A0AA88YPL2_PINIB</name>
<dbReference type="PROSITE" id="PS50878">
    <property type="entry name" value="RT_POL"/>
    <property type="match status" value="1"/>
</dbReference>
<dbReference type="SUPFAM" id="SSF56672">
    <property type="entry name" value="DNA/RNA polymerases"/>
    <property type="match status" value="1"/>
</dbReference>
<dbReference type="Pfam" id="PF00078">
    <property type="entry name" value="RVT_1"/>
    <property type="match status" value="1"/>
</dbReference>
<dbReference type="InterPro" id="IPR000477">
    <property type="entry name" value="RT_dom"/>
</dbReference>
<feature type="domain" description="Reverse transcriptase" evidence="1">
    <location>
        <begin position="62"/>
        <end position="317"/>
    </location>
</feature>
<dbReference type="EMBL" id="VSWD01000001">
    <property type="protein sequence ID" value="KAK3109204.1"/>
    <property type="molecule type" value="Genomic_DNA"/>
</dbReference>
<reference evidence="2" key="1">
    <citation type="submission" date="2019-08" db="EMBL/GenBank/DDBJ databases">
        <title>The improved chromosome-level genome for the pearl oyster Pinctada fucata martensii using PacBio sequencing and Hi-C.</title>
        <authorList>
            <person name="Zheng Z."/>
        </authorList>
    </citation>
    <scope>NUCLEOTIDE SEQUENCE</scope>
    <source>
        <strain evidence="2">ZZ-2019</strain>
        <tissue evidence="2">Adductor muscle</tissue>
    </source>
</reference>
<keyword evidence="3" id="KW-1185">Reference proteome</keyword>
<dbReference type="CDD" id="cd01650">
    <property type="entry name" value="RT_nLTR_like"/>
    <property type="match status" value="1"/>
</dbReference>
<gene>
    <name evidence="2" type="ORF">FSP39_025480</name>
</gene>
<comment type="caution">
    <text evidence="2">The sequence shown here is derived from an EMBL/GenBank/DDBJ whole genome shotgun (WGS) entry which is preliminary data.</text>
</comment>
<dbReference type="Proteomes" id="UP001186944">
    <property type="component" value="Unassembled WGS sequence"/>
</dbReference>
<organism evidence="2 3">
    <name type="scientific">Pinctada imbricata</name>
    <name type="common">Atlantic pearl-oyster</name>
    <name type="synonym">Pinctada martensii</name>
    <dbReference type="NCBI Taxonomy" id="66713"/>
    <lineage>
        <taxon>Eukaryota</taxon>
        <taxon>Metazoa</taxon>
        <taxon>Spiralia</taxon>
        <taxon>Lophotrochozoa</taxon>
        <taxon>Mollusca</taxon>
        <taxon>Bivalvia</taxon>
        <taxon>Autobranchia</taxon>
        <taxon>Pteriomorphia</taxon>
        <taxon>Pterioida</taxon>
        <taxon>Pterioidea</taxon>
        <taxon>Pteriidae</taxon>
        <taxon>Pinctada</taxon>
    </lineage>
</organism>
<dbReference type="PANTHER" id="PTHR19446">
    <property type="entry name" value="REVERSE TRANSCRIPTASES"/>
    <property type="match status" value="1"/>
</dbReference>
<dbReference type="AlphaFoldDB" id="A0AA88YPL2"/>
<dbReference type="InterPro" id="IPR043502">
    <property type="entry name" value="DNA/RNA_pol_sf"/>
</dbReference>
<proteinExistence type="predicted"/>
<evidence type="ECO:0000313" key="3">
    <source>
        <dbReference type="Proteomes" id="UP001186944"/>
    </source>
</evidence>
<accession>A0AA88YPL2</accession>
<protein>
    <recommendedName>
        <fullName evidence="1">Reverse transcriptase domain-containing protein</fullName>
    </recommendedName>
</protein>
<sequence>MDICKETPDSSKVIYTTTVDEITSAVKQLNTNKSPDAYGVTTEHVLHGGKVLLDLLTEIFNIILRMERVPNDLKLGTVTPVFKKKGSKNECKNYRGITVLPVIGKLLEIILRTRLRDILDNSQNPLQRGFTAKSSPLNCALIIEEFIRESRDLKKETFVALLDAKAAFDVVNHHSLLRKLYNYGVDGSLWNLVCDFHNNAVSAVKWNGQLSDTFNVTQGVRQGGILSADLYKLYINDLLNRMQDSQIGGKVGNIPCSAPTCADDMSNLSNTEGDLQTLCNIAHDYSTMEKYKLQPTKSVVLPVNTKQSKSKDISYTWKIGQSEMPIVDCATHVGLVRTHLQTNSRCCNRGKYTKG</sequence>
<evidence type="ECO:0000313" key="2">
    <source>
        <dbReference type="EMBL" id="KAK3109204.1"/>
    </source>
</evidence>
<evidence type="ECO:0000259" key="1">
    <source>
        <dbReference type="PROSITE" id="PS50878"/>
    </source>
</evidence>